<evidence type="ECO:0000256" key="16">
    <source>
        <dbReference type="SAM" id="MobiDB-lite"/>
    </source>
</evidence>
<dbReference type="InterPro" id="IPR045187">
    <property type="entry name" value="CcO_II"/>
</dbReference>
<keyword evidence="9 15" id="KW-0249">Electron transport</keyword>
<evidence type="ECO:0000256" key="12">
    <source>
        <dbReference type="ARBA" id="ARBA00023136"/>
    </source>
</evidence>
<dbReference type="GO" id="GO:0005886">
    <property type="term" value="C:plasma membrane"/>
    <property type="evidence" value="ECO:0007669"/>
    <property type="project" value="UniProtKB-SubCell"/>
</dbReference>
<comment type="similarity">
    <text evidence="3 15">Belongs to the cytochrome c oxidase subunit 2 family.</text>
</comment>
<dbReference type="SUPFAM" id="SSF81464">
    <property type="entry name" value="Cytochrome c oxidase subunit II-like, transmembrane region"/>
    <property type="match status" value="1"/>
</dbReference>
<name>A0A4V2F196_9BURK</name>
<feature type="chain" id="PRO_5030104704" description="Ubiquinol oxidase subunit 2" evidence="18">
    <location>
        <begin position="20"/>
        <end position="354"/>
    </location>
</feature>
<dbReference type="GO" id="GO:0042597">
    <property type="term" value="C:periplasmic space"/>
    <property type="evidence" value="ECO:0007669"/>
    <property type="project" value="UniProtKB-SubCell"/>
</dbReference>
<dbReference type="GO" id="GO:0004129">
    <property type="term" value="F:cytochrome-c oxidase activity"/>
    <property type="evidence" value="ECO:0007669"/>
    <property type="project" value="UniProtKB-UniRule"/>
</dbReference>
<feature type="transmembrane region" description="Helical" evidence="17">
    <location>
        <begin position="84"/>
        <end position="105"/>
    </location>
</feature>
<accession>A0A4V2F196</accession>
<evidence type="ECO:0000313" key="21">
    <source>
        <dbReference type="EMBL" id="RZS72917.1"/>
    </source>
</evidence>
<proteinExistence type="inferred from homology"/>
<evidence type="ECO:0000256" key="7">
    <source>
        <dbReference type="ARBA" id="ARBA00022692"/>
    </source>
</evidence>
<dbReference type="NCBIfam" id="TIGR01433">
    <property type="entry name" value="CyoA"/>
    <property type="match status" value="1"/>
</dbReference>
<comment type="caution">
    <text evidence="21">The sequence shown here is derived from an EMBL/GenBank/DDBJ whole genome shotgun (WGS) entry which is preliminary data.</text>
</comment>
<dbReference type="SUPFAM" id="SSF49503">
    <property type="entry name" value="Cupredoxins"/>
    <property type="match status" value="1"/>
</dbReference>
<dbReference type="GO" id="GO:0042773">
    <property type="term" value="P:ATP synthesis coupled electron transport"/>
    <property type="evidence" value="ECO:0007669"/>
    <property type="project" value="TreeGrafter"/>
</dbReference>
<dbReference type="PROSITE" id="PS50857">
    <property type="entry name" value="COX2_CUA"/>
    <property type="match status" value="1"/>
</dbReference>
<dbReference type="PANTHER" id="PTHR22888">
    <property type="entry name" value="CYTOCHROME C OXIDASE, SUBUNIT II"/>
    <property type="match status" value="1"/>
</dbReference>
<feature type="transmembrane region" description="Helical" evidence="17">
    <location>
        <begin position="40"/>
        <end position="64"/>
    </location>
</feature>
<dbReference type="InterPro" id="IPR008972">
    <property type="entry name" value="Cupredoxin"/>
</dbReference>
<reference evidence="21 22" key="1">
    <citation type="submission" date="2019-02" db="EMBL/GenBank/DDBJ databases">
        <title>Genomic Encyclopedia of Type Strains, Phase IV (KMG-IV): sequencing the most valuable type-strain genomes for metagenomic binning, comparative biology and taxonomic classification.</title>
        <authorList>
            <person name="Goeker M."/>
        </authorList>
    </citation>
    <scope>NUCLEOTIDE SEQUENCE [LARGE SCALE GENOMIC DNA]</scope>
    <source>
        <strain evidence="21 22">DSM 16618</strain>
    </source>
</reference>
<feature type="domain" description="Cytochrome oxidase subunit II transmembrane region profile" evidence="20">
    <location>
        <begin position="18"/>
        <end position="115"/>
    </location>
</feature>
<dbReference type="PROSITE" id="PS51257">
    <property type="entry name" value="PROKAR_LIPOPROTEIN"/>
    <property type="match status" value="1"/>
</dbReference>
<evidence type="ECO:0000256" key="15">
    <source>
        <dbReference type="PIRNR" id="PIRNR000292"/>
    </source>
</evidence>
<keyword evidence="6 15" id="KW-0679">Respiratory chain</keyword>
<evidence type="ECO:0000256" key="14">
    <source>
        <dbReference type="ARBA" id="ARBA00023288"/>
    </source>
</evidence>
<keyword evidence="13" id="KW-0564">Palmitate</keyword>
<dbReference type="InterPro" id="IPR034227">
    <property type="entry name" value="CuRO_UO_II"/>
</dbReference>
<dbReference type="InterPro" id="IPR011759">
    <property type="entry name" value="Cyt_c_oxidase_su2_TM_dom"/>
</dbReference>
<dbReference type="GO" id="GO:0009486">
    <property type="term" value="F:cytochrome bo3 ubiquinol oxidase activity"/>
    <property type="evidence" value="ECO:0007669"/>
    <property type="project" value="InterPro"/>
</dbReference>
<evidence type="ECO:0000313" key="22">
    <source>
        <dbReference type="Proteomes" id="UP000292039"/>
    </source>
</evidence>
<dbReference type="InterPro" id="IPR010514">
    <property type="entry name" value="COX_ARM"/>
</dbReference>
<dbReference type="AlphaFoldDB" id="A0A4V2F196"/>
<evidence type="ECO:0000259" key="19">
    <source>
        <dbReference type="PROSITE" id="PS50857"/>
    </source>
</evidence>
<evidence type="ECO:0000256" key="4">
    <source>
        <dbReference type="ARBA" id="ARBA00022448"/>
    </source>
</evidence>
<evidence type="ECO:0000256" key="6">
    <source>
        <dbReference type="ARBA" id="ARBA00022660"/>
    </source>
</evidence>
<dbReference type="GO" id="GO:0016682">
    <property type="term" value="F:oxidoreductase activity, acting on diphenols and related substances as donors, oxygen as acceptor"/>
    <property type="evidence" value="ECO:0007669"/>
    <property type="project" value="InterPro"/>
</dbReference>
<keyword evidence="12 15" id="KW-0472">Membrane</keyword>
<dbReference type="CDD" id="cd04212">
    <property type="entry name" value="CuRO_UO_II"/>
    <property type="match status" value="1"/>
</dbReference>
<dbReference type="Pfam" id="PF00116">
    <property type="entry name" value="COX2"/>
    <property type="match status" value="1"/>
</dbReference>
<dbReference type="Gene3D" id="2.60.40.420">
    <property type="entry name" value="Cupredoxins - blue copper proteins"/>
    <property type="match status" value="1"/>
</dbReference>
<feature type="signal peptide" evidence="18">
    <location>
        <begin position="1"/>
        <end position="19"/>
    </location>
</feature>
<keyword evidence="4 15" id="KW-0813">Transport</keyword>
<evidence type="ECO:0000256" key="8">
    <source>
        <dbReference type="ARBA" id="ARBA00022729"/>
    </source>
</evidence>
<gene>
    <name evidence="21" type="ORF">EV679_0100</name>
</gene>
<evidence type="ECO:0000259" key="20">
    <source>
        <dbReference type="PROSITE" id="PS50999"/>
    </source>
</evidence>
<keyword evidence="11 15" id="KW-0560">Oxidoreductase</keyword>
<evidence type="ECO:0000256" key="11">
    <source>
        <dbReference type="ARBA" id="ARBA00023002"/>
    </source>
</evidence>
<keyword evidence="14" id="KW-0449">Lipoprotein</keyword>
<keyword evidence="8 18" id="KW-0732">Signal</keyword>
<feature type="region of interest" description="Disordered" evidence="16">
    <location>
        <begin position="289"/>
        <end position="354"/>
    </location>
</feature>
<feature type="compositionally biased region" description="Basic and acidic residues" evidence="16">
    <location>
        <begin position="315"/>
        <end position="324"/>
    </location>
</feature>
<comment type="subcellular location">
    <subcellularLocation>
        <location evidence="2">Cell membrane</location>
        <topology evidence="2">Multi-pass membrane protein</topology>
    </subcellularLocation>
    <subcellularLocation>
        <location evidence="1">Periplasm</location>
    </subcellularLocation>
</comment>
<sequence>MKQRLLGIFSVALAAVVLAACSEAVVLNSKGEIGQQQVALIYQAFGLMLIAVIPALVLTVLFAWKYRASNKNAKYRPKWSHSTAIEVVVWGIPCLIIAFLAYVTYITSHKLDPYRPIESDKPTLPIQVVSLDWKWMFIYPEQNIATINEIAIPVDRPVRFDITSATAMNAFNIPQLGGMVYAMAGMQTQLHLIANEAGTYFGQSTNYSGAGFSGMRFQTYAVSDAEFDQWVNKVRQSPAVLNDASYDKLMVKSRNNAPEYFGSVQPGLFQQILDTYMGGRMDPDLVEKAKTEGTSQRQHHHQPRQDEPAPAAVEHAADAGEHGAAEQPAAGQGENAAVEGAQHDGQAHGAAVQH</sequence>
<dbReference type="Gene3D" id="1.10.287.90">
    <property type="match status" value="1"/>
</dbReference>
<dbReference type="InterPro" id="IPR006333">
    <property type="entry name" value="Cyt_o_ubiquinol_oxidase_su2"/>
</dbReference>
<dbReference type="InterPro" id="IPR036257">
    <property type="entry name" value="Cyt_c_oxidase_su2_TM_sf"/>
</dbReference>
<organism evidence="21 22">
    <name type="scientific">Kerstersia gyiorum</name>
    <dbReference type="NCBI Taxonomy" id="206506"/>
    <lineage>
        <taxon>Bacteria</taxon>
        <taxon>Pseudomonadati</taxon>
        <taxon>Pseudomonadota</taxon>
        <taxon>Betaproteobacteria</taxon>
        <taxon>Burkholderiales</taxon>
        <taxon>Alcaligenaceae</taxon>
        <taxon>Kerstersia</taxon>
    </lineage>
</organism>
<dbReference type="Pfam" id="PF06481">
    <property type="entry name" value="COX_ARM"/>
    <property type="match status" value="1"/>
</dbReference>
<evidence type="ECO:0000256" key="9">
    <source>
        <dbReference type="ARBA" id="ARBA00022982"/>
    </source>
</evidence>
<evidence type="ECO:0000256" key="10">
    <source>
        <dbReference type="ARBA" id="ARBA00022989"/>
    </source>
</evidence>
<keyword evidence="10 17" id="KW-1133">Transmembrane helix</keyword>
<dbReference type="OrthoDB" id="9783445at2"/>
<dbReference type="Proteomes" id="UP000292039">
    <property type="component" value="Unassembled WGS sequence"/>
</dbReference>
<evidence type="ECO:0000256" key="5">
    <source>
        <dbReference type="ARBA" id="ARBA00022475"/>
    </source>
</evidence>
<dbReference type="InterPro" id="IPR002429">
    <property type="entry name" value="CcO_II-like_C"/>
</dbReference>
<keyword evidence="5 15" id="KW-1003">Cell membrane</keyword>
<feature type="compositionally biased region" description="Low complexity" evidence="16">
    <location>
        <begin position="325"/>
        <end position="337"/>
    </location>
</feature>
<evidence type="ECO:0000256" key="3">
    <source>
        <dbReference type="ARBA" id="ARBA00007866"/>
    </source>
</evidence>
<dbReference type="PANTHER" id="PTHR22888:SF18">
    <property type="entry name" value="CYTOCHROME BO(3) UBIQUINOL OXIDASE SUBUNIT 2"/>
    <property type="match status" value="1"/>
</dbReference>
<dbReference type="GO" id="GO:0005507">
    <property type="term" value="F:copper ion binding"/>
    <property type="evidence" value="ECO:0007669"/>
    <property type="project" value="InterPro"/>
</dbReference>
<dbReference type="EMBL" id="SGWZ01000001">
    <property type="protein sequence ID" value="RZS72917.1"/>
    <property type="molecule type" value="Genomic_DNA"/>
</dbReference>
<dbReference type="PROSITE" id="PS50999">
    <property type="entry name" value="COX2_TM"/>
    <property type="match status" value="1"/>
</dbReference>
<evidence type="ECO:0000256" key="13">
    <source>
        <dbReference type="ARBA" id="ARBA00023139"/>
    </source>
</evidence>
<feature type="domain" description="Cytochrome oxidase subunit II copper A binding" evidence="19">
    <location>
        <begin position="121"/>
        <end position="233"/>
    </location>
</feature>
<evidence type="ECO:0000256" key="17">
    <source>
        <dbReference type="SAM" id="Phobius"/>
    </source>
</evidence>
<evidence type="ECO:0000256" key="2">
    <source>
        <dbReference type="ARBA" id="ARBA00004651"/>
    </source>
</evidence>
<dbReference type="PIRSF" id="PIRSF000292">
    <property type="entry name" value="Ubi_od_II"/>
    <property type="match status" value="1"/>
</dbReference>
<keyword evidence="7 17" id="KW-0812">Transmembrane</keyword>
<evidence type="ECO:0000256" key="18">
    <source>
        <dbReference type="SAM" id="SignalP"/>
    </source>
</evidence>
<evidence type="ECO:0000256" key="1">
    <source>
        <dbReference type="ARBA" id="ARBA00004418"/>
    </source>
</evidence>
<protein>
    <recommendedName>
        <fullName evidence="15">Ubiquinol oxidase subunit 2</fullName>
    </recommendedName>
</protein>